<accession>A0ABX2F8A2</accession>
<dbReference type="PROSITE" id="PS00455">
    <property type="entry name" value="AMP_BINDING"/>
    <property type="match status" value="1"/>
</dbReference>
<dbReference type="Pfam" id="PF00501">
    <property type="entry name" value="AMP-binding"/>
    <property type="match status" value="2"/>
</dbReference>
<evidence type="ECO:0000313" key="3">
    <source>
        <dbReference type="EMBL" id="NRN67035.1"/>
    </source>
</evidence>
<dbReference type="InterPro" id="IPR000873">
    <property type="entry name" value="AMP-dep_synth/lig_dom"/>
</dbReference>
<dbReference type="SUPFAM" id="SSF56801">
    <property type="entry name" value="Acetyl-CoA synthetase-like"/>
    <property type="match status" value="1"/>
</dbReference>
<dbReference type="InterPro" id="IPR045851">
    <property type="entry name" value="AMP-bd_C_sf"/>
</dbReference>
<dbReference type="PANTHER" id="PTHR45527">
    <property type="entry name" value="NONRIBOSOMAL PEPTIDE SYNTHETASE"/>
    <property type="match status" value="1"/>
</dbReference>
<protein>
    <submittedName>
        <fullName evidence="3">Linear gramicidin synthase subunit B</fullName>
    </submittedName>
</protein>
<evidence type="ECO:0000313" key="4">
    <source>
        <dbReference type="Proteomes" id="UP000763557"/>
    </source>
</evidence>
<gene>
    <name evidence="3" type="ORF">GC106_42680</name>
</gene>
<keyword evidence="4" id="KW-1185">Reference proteome</keyword>
<dbReference type="PANTHER" id="PTHR45527:SF1">
    <property type="entry name" value="FATTY ACID SYNTHASE"/>
    <property type="match status" value="1"/>
</dbReference>
<reference evidence="3 4" key="1">
    <citation type="submission" date="2020-01" db="EMBL/GenBank/DDBJ databases">
        <title>Kibdelosporangium persica a novel Actinomycetes from a hot desert in Iran.</title>
        <authorList>
            <person name="Safaei N."/>
            <person name="Zaburannyi N."/>
            <person name="Mueller R."/>
            <person name="Wink J."/>
        </authorList>
    </citation>
    <scope>NUCLEOTIDE SEQUENCE [LARGE SCALE GENOMIC DNA]</scope>
    <source>
        <strain evidence="3 4">4NS15</strain>
    </source>
</reference>
<dbReference type="InterPro" id="IPR025110">
    <property type="entry name" value="AMP-bd_C"/>
</dbReference>
<dbReference type="Pfam" id="PF13193">
    <property type="entry name" value="AMP-binding_C"/>
    <property type="match status" value="1"/>
</dbReference>
<dbReference type="InterPro" id="IPR042099">
    <property type="entry name" value="ANL_N_sf"/>
</dbReference>
<evidence type="ECO:0000259" key="1">
    <source>
        <dbReference type="Pfam" id="PF00501"/>
    </source>
</evidence>
<dbReference type="RefSeq" id="WP_173134094.1">
    <property type="nucleotide sequence ID" value="NZ_CBCSGW010000001.1"/>
</dbReference>
<feature type="domain" description="AMP-dependent synthetase/ligase" evidence="1">
    <location>
        <begin position="124"/>
        <end position="339"/>
    </location>
</feature>
<evidence type="ECO:0000259" key="2">
    <source>
        <dbReference type="Pfam" id="PF13193"/>
    </source>
</evidence>
<dbReference type="Proteomes" id="UP000763557">
    <property type="component" value="Unassembled WGS sequence"/>
</dbReference>
<feature type="domain" description="AMP-dependent synthetase/ligase" evidence="1">
    <location>
        <begin position="10"/>
        <end position="109"/>
    </location>
</feature>
<dbReference type="Gene3D" id="3.40.50.12780">
    <property type="entry name" value="N-terminal domain of ligase-like"/>
    <property type="match status" value="1"/>
</dbReference>
<organism evidence="3 4">
    <name type="scientific">Kibdelosporangium persicum</name>
    <dbReference type="NCBI Taxonomy" id="2698649"/>
    <lineage>
        <taxon>Bacteria</taxon>
        <taxon>Bacillati</taxon>
        <taxon>Actinomycetota</taxon>
        <taxon>Actinomycetes</taxon>
        <taxon>Pseudonocardiales</taxon>
        <taxon>Pseudonocardiaceae</taxon>
        <taxon>Kibdelosporangium</taxon>
    </lineage>
</organism>
<dbReference type="Gene3D" id="3.30.300.30">
    <property type="match status" value="1"/>
</dbReference>
<sequence>MPSPQFLDRFATWVADRPDTPAIRWREATITYRDLDALANAAARELVSAGLRGDDRVGVSAGKSPELVALLIALWRAGHTVMLPSHDLGSAALRMLAKAAGVTRLVTPSPVLSETTEPVGVHHVPSAGDSLLILTTSGSTGVPKLVPLSPKGVDNFMCWAAGTFDIRPGAQVLSCAPLNFDLSLLDVWTTLASGATTTLVDPRFATDGSYLAHTLDTEKITMVQAVPMVYRLLADLSIGPIRFPSVRHLVLTGDATPPKLLPELVRMFPRARRYNVYGCTETNDSTMYEIIDTTERKLPIGSPLPGVHTQVISCDGDVVEGSGSGELWVSTPFQANGYLDPIATRERFVRDPADGNTVFYRTGDVVYRDDDGVFTLEGRTDFHVKVRGARTNMAEVEHVIQRHPDVREVAVVAVPDELAGNVLHAVVCRREGSSLNSLKLREVCREGLARTAIPTTITIVEEALPKTSTGKVDRKAVLSRYTERI</sequence>
<dbReference type="InterPro" id="IPR020845">
    <property type="entry name" value="AMP-binding_CS"/>
</dbReference>
<name>A0ABX2F8A2_9PSEU</name>
<feature type="domain" description="AMP-binding enzyme C-terminal" evidence="2">
    <location>
        <begin position="395"/>
        <end position="471"/>
    </location>
</feature>
<comment type="caution">
    <text evidence="3">The sequence shown here is derived from an EMBL/GenBank/DDBJ whole genome shotgun (WGS) entry which is preliminary data.</text>
</comment>
<dbReference type="EMBL" id="JAAATY010000012">
    <property type="protein sequence ID" value="NRN67035.1"/>
    <property type="molecule type" value="Genomic_DNA"/>
</dbReference>
<proteinExistence type="predicted"/>